<name>A0ABZ3EVB7_9FIRM</name>
<keyword evidence="2" id="KW-1185">Reference proteome</keyword>
<dbReference type="RefSeq" id="WP_342757730.1">
    <property type="nucleotide sequence ID" value="NZ_CP146256.1"/>
</dbReference>
<evidence type="ECO:0000313" key="1">
    <source>
        <dbReference type="EMBL" id="XAH74136.1"/>
    </source>
</evidence>
<dbReference type="Gene3D" id="3.40.190.10">
    <property type="entry name" value="Periplasmic binding protein-like II"/>
    <property type="match status" value="1"/>
</dbReference>
<dbReference type="SUPFAM" id="SSF53850">
    <property type="entry name" value="Periplasmic binding protein-like II"/>
    <property type="match status" value="1"/>
</dbReference>
<protein>
    <submittedName>
        <fullName evidence="1">Extracellular solute-binding protein</fullName>
    </submittedName>
</protein>
<gene>
    <name evidence="1" type="ORF">V6984_21985</name>
</gene>
<reference evidence="1 2" key="1">
    <citation type="submission" date="2024-02" db="EMBL/GenBank/DDBJ databases">
        <title>Bacterial strain from lacustrine sediment.</title>
        <authorList>
            <person name="Petit C."/>
            <person name="Fadhlaoui K."/>
        </authorList>
    </citation>
    <scope>NUCLEOTIDE SEQUENCE [LARGE SCALE GENOMIC DNA]</scope>
    <source>
        <strain evidence="1 2">IPX-CK</strain>
    </source>
</reference>
<dbReference type="Pfam" id="PF01547">
    <property type="entry name" value="SBP_bac_1"/>
    <property type="match status" value="1"/>
</dbReference>
<organism evidence="1 2">
    <name type="scientific">Kineothrix sedimenti</name>
    <dbReference type="NCBI Taxonomy" id="3123317"/>
    <lineage>
        <taxon>Bacteria</taxon>
        <taxon>Bacillati</taxon>
        <taxon>Bacillota</taxon>
        <taxon>Clostridia</taxon>
        <taxon>Lachnospirales</taxon>
        <taxon>Lachnospiraceae</taxon>
        <taxon>Kineothrix</taxon>
    </lineage>
</organism>
<proteinExistence type="predicted"/>
<accession>A0ABZ3EVB7</accession>
<dbReference type="InterPro" id="IPR006059">
    <property type="entry name" value="SBP"/>
</dbReference>
<sequence length="413" mass="46755">MTETKTLTLAVFESESQLSRSKLFQWVNLYNENNSDVKIEIVNYLDNYSDSFEAFNQIKVEISAGKGPDMINFGGQYSPLDASSGMMADLYPLMQNDESFDKQDFYYNILESFEVGDSLYVLVPTYRIDSYATANNELLGLERMDIKQLADAYNMLDDESILFPGETKKAVFGMICYGSLENYVDWGEGICHFNSDSFKEILNFANQFPLSLNMANDYSAKAFFTEGRALLYPVSIDNVYGTTRIRTLYGETPTYIGYPLDSGNGNMAAIVDISIGISSTSKNKEEAWGFLRSLLDGEFQDNTESGLPLRISSLEQKLEDAKRAEFDSNGEKVVKERLIFDSEDSVNIYEITNEDAETLKAIISKIEFSMTVDSNLYSIMLEEADYLFNDDRNVDNVADIIQNRASIYINEKK</sequence>
<dbReference type="Proteomes" id="UP001451571">
    <property type="component" value="Chromosome"/>
</dbReference>
<evidence type="ECO:0000313" key="2">
    <source>
        <dbReference type="Proteomes" id="UP001451571"/>
    </source>
</evidence>
<dbReference type="EMBL" id="CP146256">
    <property type="protein sequence ID" value="XAH74136.1"/>
    <property type="molecule type" value="Genomic_DNA"/>
</dbReference>